<reference evidence="3 4" key="1">
    <citation type="submission" date="2020-03" db="EMBL/GenBank/DDBJ databases">
        <title>Two novel Motilibacter sp.</title>
        <authorList>
            <person name="Liu S."/>
        </authorList>
    </citation>
    <scope>NUCLEOTIDE SEQUENCE [LARGE SCALE GENOMIC DNA]</scope>
    <source>
        <strain evidence="3 4">E257</strain>
    </source>
</reference>
<accession>A0ABX0GR07</accession>
<feature type="domain" description="Glucose-6-phosphate dehydrogenase assembly protein OpcA N-terminal" evidence="1">
    <location>
        <begin position="51"/>
        <end position="160"/>
    </location>
</feature>
<comment type="caution">
    <text evidence="3">The sequence shown here is derived from an EMBL/GenBank/DDBJ whole genome shotgun (WGS) entry which is preliminary data.</text>
</comment>
<evidence type="ECO:0000313" key="3">
    <source>
        <dbReference type="EMBL" id="NHC12182.1"/>
    </source>
</evidence>
<dbReference type="Proteomes" id="UP000800981">
    <property type="component" value="Unassembled WGS sequence"/>
</dbReference>
<dbReference type="PANTHER" id="PTHR38658">
    <property type="entry name" value="OXPP CYCLE PROTEIN OPCA-RELATED"/>
    <property type="match status" value="1"/>
</dbReference>
<dbReference type="InterPro" id="IPR046801">
    <property type="entry name" value="OpcA_G6PD_N"/>
</dbReference>
<evidence type="ECO:0000259" key="2">
    <source>
        <dbReference type="Pfam" id="PF20171"/>
    </source>
</evidence>
<dbReference type="Pfam" id="PF20171">
    <property type="entry name" value="OpcA_G6PD_C"/>
    <property type="match status" value="1"/>
</dbReference>
<sequence length="308" mass="32325">MNIDLTDTTSSKIFGALLDARRRSGSPAMGAVLTLVIVTDEQGHYDALKAATSASREHPSRILVVVARPGRGASRLDAEVRTSGETGPGEVVLLRLHGELSDHPDSVVLPLLLPDAPVVVWWPGTAPEDPAHHPLGMMAQRRITDSASCQSPISELAKRRSGYSGGDTDLSWTRLTPWRTLLAGALDHPAAPITGAKVAAEAESPSAELLALWLGSRLGVEVERATTDGPGITGVHLWSDGGGVDIERGDGRVAQIKVPGSPERSVALPRRPLSELLAEELRRLDADDVYGEVLGLVSPADGSVGAGA</sequence>
<keyword evidence="4" id="KW-1185">Reference proteome</keyword>
<gene>
    <name evidence="3" type="ORF">G9H71_00100</name>
</gene>
<dbReference type="Pfam" id="PF10128">
    <property type="entry name" value="OpcA_G6PD_assem"/>
    <property type="match status" value="1"/>
</dbReference>
<evidence type="ECO:0000313" key="4">
    <source>
        <dbReference type="Proteomes" id="UP000800981"/>
    </source>
</evidence>
<organism evidence="3 4">
    <name type="scientific">Motilibacter deserti</name>
    <dbReference type="NCBI Taxonomy" id="2714956"/>
    <lineage>
        <taxon>Bacteria</taxon>
        <taxon>Bacillati</taxon>
        <taxon>Actinomycetota</taxon>
        <taxon>Actinomycetes</taxon>
        <taxon>Motilibacterales</taxon>
        <taxon>Motilibacteraceae</taxon>
        <taxon>Motilibacter</taxon>
    </lineage>
</organism>
<protein>
    <submittedName>
        <fullName evidence="3">Glucose-6-phosphate dehydrogenase assembly protein OpcA</fullName>
    </submittedName>
</protein>
<dbReference type="EMBL" id="JAANNP010000001">
    <property type="protein sequence ID" value="NHC12182.1"/>
    <property type="molecule type" value="Genomic_DNA"/>
</dbReference>
<dbReference type="PANTHER" id="PTHR38658:SF1">
    <property type="entry name" value="OXPP CYCLE PROTEIN OPCA-RELATED"/>
    <property type="match status" value="1"/>
</dbReference>
<dbReference type="InterPro" id="IPR046802">
    <property type="entry name" value="OpcA_G6PD_C"/>
</dbReference>
<name>A0ABX0GR07_9ACTN</name>
<proteinExistence type="predicted"/>
<dbReference type="RefSeq" id="WP_166276139.1">
    <property type="nucleotide sequence ID" value="NZ_JAANNP010000001.1"/>
</dbReference>
<evidence type="ECO:0000259" key="1">
    <source>
        <dbReference type="Pfam" id="PF10128"/>
    </source>
</evidence>
<feature type="domain" description="Glucose-6-phosphate dehydrogenase assembly protein OpcA C-terminal" evidence="2">
    <location>
        <begin position="166"/>
        <end position="294"/>
    </location>
</feature>
<dbReference type="InterPro" id="IPR004555">
    <property type="entry name" value="G6PDH_assembly_OpcA"/>
</dbReference>